<dbReference type="Proteomes" id="UP001596270">
    <property type="component" value="Unassembled WGS sequence"/>
</dbReference>
<dbReference type="Gene3D" id="3.10.20.30">
    <property type="match status" value="1"/>
</dbReference>
<keyword evidence="4" id="KW-0411">Iron-sulfur</keyword>
<keyword evidence="1" id="KW-0001">2Fe-2S</keyword>
<comment type="caution">
    <text evidence="6">The sequence shown here is derived from an EMBL/GenBank/DDBJ whole genome shotgun (WGS) entry which is preliminary data.</text>
</comment>
<name>A0ABW1U061_9BURK</name>
<organism evidence="6 7">
    <name type="scientific">Polaromonas aquatica</name>
    <dbReference type="NCBI Taxonomy" id="332657"/>
    <lineage>
        <taxon>Bacteria</taxon>
        <taxon>Pseudomonadati</taxon>
        <taxon>Pseudomonadota</taxon>
        <taxon>Betaproteobacteria</taxon>
        <taxon>Burkholderiales</taxon>
        <taxon>Comamonadaceae</taxon>
        <taxon>Polaromonas</taxon>
    </lineage>
</organism>
<dbReference type="SUPFAM" id="SSF47741">
    <property type="entry name" value="CO dehydrogenase ISP C-domain like"/>
    <property type="match status" value="1"/>
</dbReference>
<proteinExistence type="predicted"/>
<dbReference type="InterPro" id="IPR001041">
    <property type="entry name" value="2Fe-2S_ferredoxin-type"/>
</dbReference>
<dbReference type="InterPro" id="IPR002888">
    <property type="entry name" value="2Fe-2S-bd"/>
</dbReference>
<dbReference type="RefSeq" id="WP_371436723.1">
    <property type="nucleotide sequence ID" value="NZ_JBHSRS010000078.1"/>
</dbReference>
<evidence type="ECO:0000259" key="5">
    <source>
        <dbReference type="PROSITE" id="PS51085"/>
    </source>
</evidence>
<evidence type="ECO:0000256" key="2">
    <source>
        <dbReference type="ARBA" id="ARBA00022723"/>
    </source>
</evidence>
<dbReference type="EMBL" id="JBHSRS010000078">
    <property type="protein sequence ID" value="MFC6282553.1"/>
    <property type="molecule type" value="Genomic_DNA"/>
</dbReference>
<reference evidence="7" key="1">
    <citation type="journal article" date="2019" name="Int. J. Syst. Evol. Microbiol.">
        <title>The Global Catalogue of Microorganisms (GCM) 10K type strain sequencing project: providing services to taxonomists for standard genome sequencing and annotation.</title>
        <authorList>
            <consortium name="The Broad Institute Genomics Platform"/>
            <consortium name="The Broad Institute Genome Sequencing Center for Infectious Disease"/>
            <person name="Wu L."/>
            <person name="Ma J."/>
        </authorList>
    </citation>
    <scope>NUCLEOTIDE SEQUENCE [LARGE SCALE GENOMIC DNA]</scope>
    <source>
        <strain evidence="7">CCUG 39402</strain>
    </source>
</reference>
<gene>
    <name evidence="6" type="ORF">ACFQND_15110</name>
</gene>
<keyword evidence="3" id="KW-0408">Iron</keyword>
<dbReference type="SUPFAM" id="SSF54292">
    <property type="entry name" value="2Fe-2S ferredoxin-like"/>
    <property type="match status" value="1"/>
</dbReference>
<evidence type="ECO:0000313" key="6">
    <source>
        <dbReference type="EMBL" id="MFC6282553.1"/>
    </source>
</evidence>
<accession>A0ABW1U061</accession>
<dbReference type="Pfam" id="PF01799">
    <property type="entry name" value="Fer2_2"/>
    <property type="match status" value="1"/>
</dbReference>
<protein>
    <submittedName>
        <fullName evidence="6">(2Fe-2S)-binding protein</fullName>
    </submittedName>
</protein>
<dbReference type="PROSITE" id="PS51085">
    <property type="entry name" value="2FE2S_FER_2"/>
    <property type="match status" value="1"/>
</dbReference>
<evidence type="ECO:0000313" key="7">
    <source>
        <dbReference type="Proteomes" id="UP001596270"/>
    </source>
</evidence>
<sequence length="159" mass="16697">MAARRIDLNLNGRACTVHAEENTPLLYVLRNDCDLKGTRFGCGASQCGSCHVLLDGASVPACDTPLWAAEGKVVCTVEGLGDGGALHPLQQAFIDEQAAQCGYCLSGILISAAALLQQNPNPSETEVRQALDKHLCRCGSHNRIVRAVLRAAAVMGVAA</sequence>
<dbReference type="InterPro" id="IPR012675">
    <property type="entry name" value="Beta-grasp_dom_sf"/>
</dbReference>
<dbReference type="Pfam" id="PF00111">
    <property type="entry name" value="Fer2"/>
    <property type="match status" value="1"/>
</dbReference>
<dbReference type="CDD" id="cd00207">
    <property type="entry name" value="fer2"/>
    <property type="match status" value="1"/>
</dbReference>
<dbReference type="Gene3D" id="1.10.150.120">
    <property type="entry name" value="[2Fe-2S]-binding domain"/>
    <property type="match status" value="1"/>
</dbReference>
<dbReference type="InterPro" id="IPR051452">
    <property type="entry name" value="Diverse_Oxidoreductases"/>
</dbReference>
<keyword evidence="7" id="KW-1185">Reference proteome</keyword>
<dbReference type="PANTHER" id="PTHR44379:SF6">
    <property type="entry name" value="BLR6046 PROTEIN"/>
    <property type="match status" value="1"/>
</dbReference>
<evidence type="ECO:0000256" key="4">
    <source>
        <dbReference type="ARBA" id="ARBA00023014"/>
    </source>
</evidence>
<feature type="domain" description="2Fe-2S ferredoxin-type" evidence="5">
    <location>
        <begin position="4"/>
        <end position="80"/>
    </location>
</feature>
<dbReference type="PANTHER" id="PTHR44379">
    <property type="entry name" value="OXIDOREDUCTASE WITH IRON-SULFUR SUBUNIT"/>
    <property type="match status" value="1"/>
</dbReference>
<evidence type="ECO:0000256" key="3">
    <source>
        <dbReference type="ARBA" id="ARBA00023004"/>
    </source>
</evidence>
<dbReference type="InterPro" id="IPR036884">
    <property type="entry name" value="2Fe-2S-bd_dom_sf"/>
</dbReference>
<evidence type="ECO:0000256" key="1">
    <source>
        <dbReference type="ARBA" id="ARBA00022714"/>
    </source>
</evidence>
<dbReference type="InterPro" id="IPR036010">
    <property type="entry name" value="2Fe-2S_ferredoxin-like_sf"/>
</dbReference>
<keyword evidence="2" id="KW-0479">Metal-binding</keyword>